<dbReference type="Gene3D" id="3.40.50.2000">
    <property type="entry name" value="Glycogen Phosphorylase B"/>
    <property type="match status" value="2"/>
</dbReference>
<evidence type="ECO:0000256" key="2">
    <source>
        <dbReference type="ARBA" id="ARBA00022679"/>
    </source>
</evidence>
<sequence>MKRIKVLLFSKYSRLGPSSRLRSLQYLPLLQEYGIDVQVHALFPDAYLEELYRGSSSAAWYRAWWHGMQRLMQLLRRSDHDLTWIEGELFPYLPNWIESALARSVTPYVVDYDDALFHKYDLSQSPLIRRMLGRKIDHVMRGATCVIAGNGYLAARALQAGATRTAIIPTVVDDQRYTTVTHGNDRQPVIGWIGSPATESYVLDNREVLERVCTKHGARLMLVGPHPGVAQQFNGLDPEVTTWSEDSEVALINRMDIGIMPLRDGPWERGKCGYKIIQYMACGLPVVASAVGTNNAIVQDGENGFLADEPSAWEERLGQLITDWSLRSRMGRSGRMRVENEYSLKAQAPRLAEVLRNAGQGACAA</sequence>
<dbReference type="Pfam" id="PF13692">
    <property type="entry name" value="Glyco_trans_1_4"/>
    <property type="match status" value="1"/>
</dbReference>
<accession>A0ABR9GE09</accession>
<evidence type="ECO:0000313" key="3">
    <source>
        <dbReference type="EMBL" id="MBE1162286.1"/>
    </source>
</evidence>
<dbReference type="SUPFAM" id="SSF53756">
    <property type="entry name" value="UDP-Glycosyltransferase/glycogen phosphorylase"/>
    <property type="match status" value="1"/>
</dbReference>
<gene>
    <name evidence="3" type="ORF">IGX34_18015</name>
</gene>
<dbReference type="PANTHER" id="PTHR12526">
    <property type="entry name" value="GLYCOSYLTRANSFERASE"/>
    <property type="match status" value="1"/>
</dbReference>
<proteinExistence type="predicted"/>
<organism evidence="3 4">
    <name type="scientific">Dyella acidiphila</name>
    <dbReference type="NCBI Taxonomy" id="2775866"/>
    <lineage>
        <taxon>Bacteria</taxon>
        <taxon>Pseudomonadati</taxon>
        <taxon>Pseudomonadota</taxon>
        <taxon>Gammaproteobacteria</taxon>
        <taxon>Lysobacterales</taxon>
        <taxon>Rhodanobacteraceae</taxon>
        <taxon>Dyella</taxon>
    </lineage>
</organism>
<keyword evidence="1" id="KW-0328">Glycosyltransferase</keyword>
<comment type="caution">
    <text evidence="3">The sequence shown here is derived from an EMBL/GenBank/DDBJ whole genome shotgun (WGS) entry which is preliminary data.</text>
</comment>
<name>A0ABR9GE09_9GAMM</name>
<dbReference type="PANTHER" id="PTHR12526:SF510">
    <property type="entry name" value="D-INOSITOL 3-PHOSPHATE GLYCOSYLTRANSFERASE"/>
    <property type="match status" value="1"/>
</dbReference>
<keyword evidence="4" id="KW-1185">Reference proteome</keyword>
<dbReference type="CDD" id="cd03801">
    <property type="entry name" value="GT4_PimA-like"/>
    <property type="match status" value="1"/>
</dbReference>
<evidence type="ECO:0000256" key="1">
    <source>
        <dbReference type="ARBA" id="ARBA00022676"/>
    </source>
</evidence>
<evidence type="ECO:0000313" key="4">
    <source>
        <dbReference type="Proteomes" id="UP000651010"/>
    </source>
</evidence>
<dbReference type="EMBL" id="JACZZA010000012">
    <property type="protein sequence ID" value="MBE1162286.1"/>
    <property type="molecule type" value="Genomic_DNA"/>
</dbReference>
<keyword evidence="2" id="KW-0808">Transferase</keyword>
<dbReference type="RefSeq" id="WP_192557118.1">
    <property type="nucleotide sequence ID" value="NZ_JACZZA010000012.1"/>
</dbReference>
<dbReference type="Proteomes" id="UP000651010">
    <property type="component" value="Unassembled WGS sequence"/>
</dbReference>
<reference evidence="3 4" key="1">
    <citation type="submission" date="2020-09" db="EMBL/GenBank/DDBJ databases">
        <title>Dyella sp. 7MK23 isolated from forest soil.</title>
        <authorList>
            <person name="Fu J."/>
        </authorList>
    </citation>
    <scope>NUCLEOTIDE SEQUENCE [LARGE SCALE GENOMIC DNA]</scope>
    <source>
        <strain evidence="3 4">7MK23</strain>
    </source>
</reference>
<protein>
    <submittedName>
        <fullName evidence="3">Glycosyltransferase family 4 protein</fullName>
    </submittedName>
</protein>